<sequence>NYMIMSCPQACLTIIKFSKIAKLKDGDTPDAVILSYFFSMHIIEEFKVHADPQDALIPEFLIPSFQEIDNIFKSRVSPANIILDRSSS</sequence>
<proteinExistence type="predicted"/>
<organism evidence="1">
    <name type="scientific">marine sediment metagenome</name>
    <dbReference type="NCBI Taxonomy" id="412755"/>
    <lineage>
        <taxon>unclassified sequences</taxon>
        <taxon>metagenomes</taxon>
        <taxon>ecological metagenomes</taxon>
    </lineage>
</organism>
<feature type="non-terminal residue" evidence="1">
    <location>
        <position position="88"/>
    </location>
</feature>
<reference evidence="1" key="1">
    <citation type="journal article" date="2014" name="Front. Microbiol.">
        <title>High frequency of phylogenetically diverse reductive dehalogenase-homologous genes in deep subseafloor sedimentary metagenomes.</title>
        <authorList>
            <person name="Kawai M."/>
            <person name="Futagami T."/>
            <person name="Toyoda A."/>
            <person name="Takaki Y."/>
            <person name="Nishi S."/>
            <person name="Hori S."/>
            <person name="Arai W."/>
            <person name="Tsubouchi T."/>
            <person name="Morono Y."/>
            <person name="Uchiyama I."/>
            <person name="Ito T."/>
            <person name="Fujiyama A."/>
            <person name="Inagaki F."/>
            <person name="Takami H."/>
        </authorList>
    </citation>
    <scope>NUCLEOTIDE SEQUENCE</scope>
    <source>
        <strain evidence="1">Expedition CK06-06</strain>
    </source>
</reference>
<name>X0URA7_9ZZZZ</name>
<accession>X0URA7</accession>
<comment type="caution">
    <text evidence="1">The sequence shown here is derived from an EMBL/GenBank/DDBJ whole genome shotgun (WGS) entry which is preliminary data.</text>
</comment>
<dbReference type="EMBL" id="BARS01014196">
    <property type="protein sequence ID" value="GAF90990.1"/>
    <property type="molecule type" value="Genomic_DNA"/>
</dbReference>
<gene>
    <name evidence="1" type="ORF">S01H1_24118</name>
</gene>
<feature type="non-terminal residue" evidence="1">
    <location>
        <position position="1"/>
    </location>
</feature>
<dbReference type="AlphaFoldDB" id="X0URA7"/>
<protein>
    <submittedName>
        <fullName evidence="1">Uncharacterized protein</fullName>
    </submittedName>
</protein>
<evidence type="ECO:0000313" key="1">
    <source>
        <dbReference type="EMBL" id="GAF90990.1"/>
    </source>
</evidence>